<keyword evidence="5 8" id="KW-0808">Transferase</keyword>
<reference evidence="8 9" key="1">
    <citation type="submission" date="2015-09" db="EMBL/GenBank/DDBJ databases">
        <authorList>
            <consortium name="Pathogen Informatics"/>
        </authorList>
    </citation>
    <scope>NUCLEOTIDE SEQUENCE [LARGE SCALE GENOMIC DNA]</scope>
    <source>
        <strain evidence="8 9">2789STDY5834889</strain>
    </source>
</reference>
<comment type="subcellular location">
    <subcellularLocation>
        <location evidence="2">Membrane</location>
    </subcellularLocation>
</comment>
<dbReference type="SUPFAM" id="SSF47384">
    <property type="entry name" value="Homodimeric domain of signal transducing histidine kinase"/>
    <property type="match status" value="1"/>
</dbReference>
<evidence type="ECO:0000256" key="4">
    <source>
        <dbReference type="ARBA" id="ARBA00022553"/>
    </source>
</evidence>
<evidence type="ECO:0000256" key="5">
    <source>
        <dbReference type="ARBA" id="ARBA00022679"/>
    </source>
</evidence>
<dbReference type="PRINTS" id="PR00344">
    <property type="entry name" value="BCTRLSENSOR"/>
</dbReference>
<dbReference type="InterPro" id="IPR050351">
    <property type="entry name" value="BphY/WalK/GraS-like"/>
</dbReference>
<dbReference type="Pfam" id="PF02518">
    <property type="entry name" value="HATPase_c"/>
    <property type="match status" value="1"/>
</dbReference>
<proteinExistence type="predicted"/>
<protein>
    <recommendedName>
        <fullName evidence="3">histidine kinase</fullName>
        <ecNumber evidence="3">2.7.13.3</ecNumber>
    </recommendedName>
</protein>
<dbReference type="EC" id="2.7.13.3" evidence="3"/>
<keyword evidence="4" id="KW-0597">Phosphoprotein</keyword>
<dbReference type="GO" id="GO:0000155">
    <property type="term" value="F:phosphorelay sensor kinase activity"/>
    <property type="evidence" value="ECO:0007669"/>
    <property type="project" value="InterPro"/>
</dbReference>
<keyword evidence="6 8" id="KW-0418">Kinase</keyword>
<evidence type="ECO:0000256" key="1">
    <source>
        <dbReference type="ARBA" id="ARBA00000085"/>
    </source>
</evidence>
<dbReference type="RefSeq" id="WP_055157531.1">
    <property type="nucleotide sequence ID" value="NZ_CZBR01000005.1"/>
</dbReference>
<evidence type="ECO:0000313" key="9">
    <source>
        <dbReference type="Proteomes" id="UP000078383"/>
    </source>
</evidence>
<dbReference type="GO" id="GO:0004721">
    <property type="term" value="F:phosphoprotein phosphatase activity"/>
    <property type="evidence" value="ECO:0007669"/>
    <property type="project" value="TreeGrafter"/>
</dbReference>
<evidence type="ECO:0000256" key="7">
    <source>
        <dbReference type="ARBA" id="ARBA00023012"/>
    </source>
</evidence>
<organism evidence="8 9">
    <name type="scientific">[Ruminococcus] torques</name>
    <dbReference type="NCBI Taxonomy" id="33039"/>
    <lineage>
        <taxon>Bacteria</taxon>
        <taxon>Bacillati</taxon>
        <taxon>Bacillota</taxon>
        <taxon>Clostridia</taxon>
        <taxon>Lachnospirales</taxon>
        <taxon>Lachnospiraceae</taxon>
        <taxon>Mediterraneibacter</taxon>
    </lineage>
</organism>
<evidence type="ECO:0000313" key="8">
    <source>
        <dbReference type="EMBL" id="CUQ87865.1"/>
    </source>
</evidence>
<dbReference type="PANTHER" id="PTHR45453:SF1">
    <property type="entry name" value="PHOSPHATE REGULON SENSOR PROTEIN PHOR"/>
    <property type="match status" value="1"/>
</dbReference>
<dbReference type="GO" id="GO:0005886">
    <property type="term" value="C:plasma membrane"/>
    <property type="evidence" value="ECO:0007669"/>
    <property type="project" value="TreeGrafter"/>
</dbReference>
<dbReference type="SMART" id="SM00387">
    <property type="entry name" value="HATPase_c"/>
    <property type="match status" value="1"/>
</dbReference>
<accession>A0A174Y5X7</accession>
<dbReference type="OrthoDB" id="9806130at2"/>
<dbReference type="AlphaFoldDB" id="A0A174Y5X7"/>
<dbReference type="GO" id="GO:0016036">
    <property type="term" value="P:cellular response to phosphate starvation"/>
    <property type="evidence" value="ECO:0007669"/>
    <property type="project" value="TreeGrafter"/>
</dbReference>
<evidence type="ECO:0000256" key="2">
    <source>
        <dbReference type="ARBA" id="ARBA00004370"/>
    </source>
</evidence>
<dbReference type="CDD" id="cd00082">
    <property type="entry name" value="HisKA"/>
    <property type="match status" value="1"/>
</dbReference>
<dbReference type="CDD" id="cd00075">
    <property type="entry name" value="HATPase"/>
    <property type="match status" value="1"/>
</dbReference>
<dbReference type="InterPro" id="IPR005467">
    <property type="entry name" value="His_kinase_dom"/>
</dbReference>
<dbReference type="InterPro" id="IPR036890">
    <property type="entry name" value="HATPase_C_sf"/>
</dbReference>
<evidence type="ECO:0000256" key="3">
    <source>
        <dbReference type="ARBA" id="ARBA00012438"/>
    </source>
</evidence>
<dbReference type="InterPro" id="IPR036097">
    <property type="entry name" value="HisK_dim/P_sf"/>
</dbReference>
<dbReference type="InterPro" id="IPR003594">
    <property type="entry name" value="HATPase_dom"/>
</dbReference>
<dbReference type="Proteomes" id="UP000078383">
    <property type="component" value="Unassembled WGS sequence"/>
</dbReference>
<name>A0A174Y5X7_9FIRM</name>
<dbReference type="PROSITE" id="PS50109">
    <property type="entry name" value="HIS_KIN"/>
    <property type="match status" value="1"/>
</dbReference>
<keyword evidence="7" id="KW-0902">Two-component regulatory system</keyword>
<dbReference type="SUPFAM" id="SSF55874">
    <property type="entry name" value="ATPase domain of HSP90 chaperone/DNA topoisomerase II/histidine kinase"/>
    <property type="match status" value="1"/>
</dbReference>
<dbReference type="Gene3D" id="3.30.565.10">
    <property type="entry name" value="Histidine kinase-like ATPase, C-terminal domain"/>
    <property type="match status" value="1"/>
</dbReference>
<dbReference type="PANTHER" id="PTHR45453">
    <property type="entry name" value="PHOSPHATE REGULON SENSOR PROTEIN PHOR"/>
    <property type="match status" value="1"/>
</dbReference>
<dbReference type="EMBL" id="CZBX01000007">
    <property type="protein sequence ID" value="CUQ87865.1"/>
    <property type="molecule type" value="Genomic_DNA"/>
</dbReference>
<dbReference type="InterPro" id="IPR003661">
    <property type="entry name" value="HisK_dim/P_dom"/>
</dbReference>
<comment type="catalytic activity">
    <reaction evidence="1">
        <text>ATP + protein L-histidine = ADP + protein N-phospho-L-histidine.</text>
        <dbReference type="EC" id="2.7.13.3"/>
    </reaction>
</comment>
<evidence type="ECO:0000256" key="6">
    <source>
        <dbReference type="ARBA" id="ARBA00022777"/>
    </source>
</evidence>
<dbReference type="InterPro" id="IPR004358">
    <property type="entry name" value="Sig_transdc_His_kin-like_C"/>
</dbReference>
<sequence>MEFIRNSEVKRQIVVSSILTLFWCGISIIVDSKAVWIVLSAIISSSAVSLFFTYQRYKKIADLSLYIDRLLHGDETISFEQFQEGELSVLHDEISKMTRRLIEQAEALKIEKGNLADALADISHQLKTPLTSLNILNASLCNEELTEEERYELIRKQAMLLSKMEWLIATLLKISKLDAGTITLKLQEVYLKDVVEKAIRPLEIAAELKMQTIKKEVPAELKLTLDVEWTAEALGNVIKNCIEHSPEGGSIEIKAIERPLLTQVIIEDNGAGFQEKDIPHLFDRFYQGNGSTIGNAGLGLALAKTIINNQGGIIRAKNQELGGAEFEICFYRGLL</sequence>
<dbReference type="SMART" id="SM00388">
    <property type="entry name" value="HisKA"/>
    <property type="match status" value="1"/>
</dbReference>
<dbReference type="Pfam" id="PF00512">
    <property type="entry name" value="HisKA"/>
    <property type="match status" value="1"/>
</dbReference>
<dbReference type="Gene3D" id="1.10.287.130">
    <property type="match status" value="1"/>
</dbReference>
<gene>
    <name evidence="8" type="primary">senX3_2</name>
    <name evidence="8" type="ORF">ERS852502_01651</name>
</gene>